<comment type="subcellular location">
    <subcellularLocation>
        <location evidence="1">Mitochondrion</location>
    </subcellularLocation>
</comment>
<dbReference type="AlphaFoldDB" id="A0A1G4KGT8"/>
<evidence type="ECO:0000256" key="3">
    <source>
        <dbReference type="ARBA" id="ARBA00022980"/>
    </source>
</evidence>
<name>A0A1G4KGT8_9SACH</name>
<evidence type="ECO:0000256" key="1">
    <source>
        <dbReference type="ARBA" id="ARBA00004173"/>
    </source>
</evidence>
<dbReference type="PANTHER" id="PTHR28595:SF1">
    <property type="entry name" value="LARGE RIBOSOMAL SUBUNIT PROTEIN ML54"/>
    <property type="match status" value="1"/>
</dbReference>
<dbReference type="STRING" id="1230905.A0A1G4KGT8"/>
<dbReference type="OrthoDB" id="10252718at2759"/>
<dbReference type="InterPro" id="IPR013870">
    <property type="entry name" value="Ribosomal_mL54"/>
</dbReference>
<keyword evidence="4" id="KW-0496">Mitochondrion</keyword>
<evidence type="ECO:0000313" key="8">
    <source>
        <dbReference type="EMBL" id="SCV03737.1"/>
    </source>
</evidence>
<evidence type="ECO:0000256" key="4">
    <source>
        <dbReference type="ARBA" id="ARBA00023128"/>
    </source>
</evidence>
<evidence type="ECO:0000256" key="7">
    <source>
        <dbReference type="ARBA" id="ARBA00035179"/>
    </source>
</evidence>
<evidence type="ECO:0000256" key="5">
    <source>
        <dbReference type="ARBA" id="ARBA00023274"/>
    </source>
</evidence>
<dbReference type="EMBL" id="LT598468">
    <property type="protein sequence ID" value="SCV03737.1"/>
    <property type="molecule type" value="Genomic_DNA"/>
</dbReference>
<evidence type="ECO:0000256" key="2">
    <source>
        <dbReference type="ARBA" id="ARBA00022946"/>
    </source>
</evidence>
<keyword evidence="5" id="KW-0687">Ribonucleoprotein</keyword>
<reference evidence="9" key="1">
    <citation type="submission" date="2016-03" db="EMBL/GenBank/DDBJ databases">
        <authorList>
            <person name="Devillers H."/>
        </authorList>
    </citation>
    <scope>NUCLEOTIDE SEQUENCE [LARGE SCALE GENOMIC DNA]</scope>
</reference>
<keyword evidence="3" id="KW-0689">Ribosomal protein</keyword>
<dbReference type="PANTHER" id="PTHR28595">
    <property type="entry name" value="39S RIBOSOMAL PROTEIN L54, MITOCHONDRIAL"/>
    <property type="match status" value="1"/>
</dbReference>
<accession>A0A1G4KGT8</accession>
<dbReference type="GO" id="GO:0003735">
    <property type="term" value="F:structural constituent of ribosome"/>
    <property type="evidence" value="ECO:0007669"/>
    <property type="project" value="TreeGrafter"/>
</dbReference>
<evidence type="ECO:0000256" key="6">
    <source>
        <dbReference type="ARBA" id="ARBA00033752"/>
    </source>
</evidence>
<organism evidence="8 9">
    <name type="scientific">Lachancea mirantina</name>
    <dbReference type="NCBI Taxonomy" id="1230905"/>
    <lineage>
        <taxon>Eukaryota</taxon>
        <taxon>Fungi</taxon>
        <taxon>Dikarya</taxon>
        <taxon>Ascomycota</taxon>
        <taxon>Saccharomycotina</taxon>
        <taxon>Saccharomycetes</taxon>
        <taxon>Saccharomycetales</taxon>
        <taxon>Saccharomycetaceae</taxon>
        <taxon>Lachancea</taxon>
    </lineage>
</organism>
<dbReference type="GO" id="GO:0005762">
    <property type="term" value="C:mitochondrial large ribosomal subunit"/>
    <property type="evidence" value="ECO:0007669"/>
    <property type="project" value="TreeGrafter"/>
</dbReference>
<sequence length="104" mass="12036">MSLLRLEMRRLFSKSCKYLAQQASALPNVPSSCPAGTPLNLQIKKAGKEPVALEDSEYPEWLWKVLDDKAQRKKLAQDPLKLRRKQLRKTNRENIKQTNFLSKI</sequence>
<protein>
    <recommendedName>
        <fullName evidence="7">Large ribosomal subunit protein mL54</fullName>
    </recommendedName>
</protein>
<keyword evidence="9" id="KW-1185">Reference proteome</keyword>
<proteinExistence type="inferred from homology"/>
<keyword evidence="2" id="KW-0809">Transit peptide</keyword>
<comment type="similarity">
    <text evidence="6">Belongs to the mitochondrion-specific ribosomal protein mL54 family.</text>
</comment>
<evidence type="ECO:0000313" key="9">
    <source>
        <dbReference type="Proteomes" id="UP000191024"/>
    </source>
</evidence>
<dbReference type="Pfam" id="PF08561">
    <property type="entry name" value="Ribosomal_L37"/>
    <property type="match status" value="1"/>
</dbReference>
<dbReference type="Proteomes" id="UP000191024">
    <property type="component" value="Chromosome H"/>
</dbReference>
<gene>
    <name evidence="8" type="ORF">LAMI_0H10550G</name>
</gene>